<dbReference type="Pfam" id="PF02518">
    <property type="entry name" value="HATPase_c"/>
    <property type="match status" value="1"/>
</dbReference>
<dbReference type="SMART" id="SM00331">
    <property type="entry name" value="PP2C_SIG"/>
    <property type="match status" value="1"/>
</dbReference>
<dbReference type="CDD" id="cd16936">
    <property type="entry name" value="HATPase_RsbW-like"/>
    <property type="match status" value="1"/>
</dbReference>
<dbReference type="InterPro" id="IPR001789">
    <property type="entry name" value="Sig_transdc_resp-reg_receiver"/>
</dbReference>
<dbReference type="InterPro" id="IPR036890">
    <property type="entry name" value="HATPase_C_sf"/>
</dbReference>
<sequence length="563" mass="62905">MRVLIVDDLEANRIILAHLVELQGHVAITCNNAEEALQGYDTHGADLIFMDVVMPGVDGYAASKQLKEVIGDYFVPIIFITALQDEDALVRCLEFGDDYLVRPFNQIMFNAKIAAHVRIIDLHQKAQQQHEELTYLHNRLVQEQEMAQHVFDHATQINHQNCNNIQTYLSSASQFNGDVLLTAKSPAGGIYIMLGDFTGHGLPAALGSLPLSQLFHSLVLKQLSVGDLAREMNRVLAEFLPDYMFCAAVIAELNARGNQLRLWSGGLHDTLIVDQNFDVTKRISSLHMPLGILDDEVFDTASLEFELKPEDKIILYTDGILEASNDRGELFGRERFETALKRAECNIEKVRKGFHRFIGYQQGKSVQDDDISLVFISAGAVEFDTDESSRQNQTAYDINRAPVPWSISMSLSITELRFGSPVTQLVDMIGEATGLYSHKPILSLLISEIFNNALDHGVLELESILKEGEDGLMTYYNEREKRLASYSKGEVKIDISHQLCSHGGQLIFTVEDSGEGFDVDKIVSSVGEEAHGRGLTLVKQLSESMTFTQNGRCIEVIYPYQQD</sequence>
<dbReference type="Gene3D" id="3.60.40.10">
    <property type="entry name" value="PPM-type phosphatase domain"/>
    <property type="match status" value="1"/>
</dbReference>
<accession>A0A1Y5I1A9</accession>
<dbReference type="GO" id="GO:0000160">
    <property type="term" value="P:phosphorelay signal transduction system"/>
    <property type="evidence" value="ECO:0007669"/>
    <property type="project" value="InterPro"/>
</dbReference>
<dbReference type="InterPro" id="IPR001932">
    <property type="entry name" value="PPM-type_phosphatase-like_dom"/>
</dbReference>
<gene>
    <name evidence="4" type="ORF">A9R00_03825</name>
</gene>
<evidence type="ECO:0000256" key="1">
    <source>
        <dbReference type="ARBA" id="ARBA00022801"/>
    </source>
</evidence>
<feature type="modified residue" description="4-aspartylphosphate" evidence="2">
    <location>
        <position position="51"/>
    </location>
</feature>
<evidence type="ECO:0000256" key="2">
    <source>
        <dbReference type="PROSITE-ProRule" id="PRU00169"/>
    </source>
</evidence>
<name>A0A1Y5I1A9_OLEAN</name>
<dbReference type="SMART" id="SM00448">
    <property type="entry name" value="REC"/>
    <property type="match status" value="1"/>
</dbReference>
<feature type="domain" description="Response regulatory" evidence="3">
    <location>
        <begin position="2"/>
        <end position="117"/>
    </location>
</feature>
<evidence type="ECO:0000313" key="5">
    <source>
        <dbReference type="Proteomes" id="UP000227088"/>
    </source>
</evidence>
<dbReference type="PANTHER" id="PTHR43156:SF2">
    <property type="entry name" value="STAGE II SPORULATION PROTEIN E"/>
    <property type="match status" value="1"/>
</dbReference>
<dbReference type="EMBL" id="MABE01000224">
    <property type="protein sequence ID" value="OUS40865.1"/>
    <property type="molecule type" value="Genomic_DNA"/>
</dbReference>
<evidence type="ECO:0000259" key="3">
    <source>
        <dbReference type="PROSITE" id="PS50110"/>
    </source>
</evidence>
<dbReference type="Gene3D" id="3.30.565.10">
    <property type="entry name" value="Histidine kinase-like ATPase, C-terminal domain"/>
    <property type="match status" value="1"/>
</dbReference>
<dbReference type="PANTHER" id="PTHR43156">
    <property type="entry name" value="STAGE II SPORULATION PROTEIN E-RELATED"/>
    <property type="match status" value="1"/>
</dbReference>
<protein>
    <recommendedName>
        <fullName evidence="3">Response regulatory domain-containing protein</fullName>
    </recommendedName>
</protein>
<dbReference type="InterPro" id="IPR036457">
    <property type="entry name" value="PPM-type-like_dom_sf"/>
</dbReference>
<keyword evidence="2" id="KW-0597">Phosphoprotein</keyword>
<dbReference type="Pfam" id="PF00072">
    <property type="entry name" value="Response_reg"/>
    <property type="match status" value="1"/>
</dbReference>
<proteinExistence type="predicted"/>
<dbReference type="SUPFAM" id="SSF55874">
    <property type="entry name" value="ATPase domain of HSP90 chaperone/DNA topoisomerase II/histidine kinase"/>
    <property type="match status" value="1"/>
</dbReference>
<dbReference type="GO" id="GO:0016791">
    <property type="term" value="F:phosphatase activity"/>
    <property type="evidence" value="ECO:0007669"/>
    <property type="project" value="TreeGrafter"/>
</dbReference>
<evidence type="ECO:0000313" key="4">
    <source>
        <dbReference type="EMBL" id="OUS40865.1"/>
    </source>
</evidence>
<dbReference type="Gene3D" id="3.40.50.2300">
    <property type="match status" value="1"/>
</dbReference>
<dbReference type="InterPro" id="IPR052016">
    <property type="entry name" value="Bact_Sigma-Reg"/>
</dbReference>
<reference evidence="5" key="1">
    <citation type="journal article" date="2017" name="Proc. Natl. Acad. Sci. U.S.A.">
        <title>Simulation of Deepwater Horizon oil plume reveals substrate specialization within a complex community of hydrocarbon degraders.</title>
        <authorList>
            <person name="Hu P."/>
            <person name="Dubinsky E.A."/>
            <person name="Probst A.J."/>
            <person name="Wang J."/>
            <person name="Sieber C.M.K."/>
            <person name="Tom L.M."/>
            <person name="Gardinali P."/>
            <person name="Banfield J.F."/>
            <person name="Atlas R.M."/>
            <person name="Andersen G.L."/>
        </authorList>
    </citation>
    <scope>NUCLEOTIDE SEQUENCE [LARGE SCALE GENOMIC DNA]</scope>
</reference>
<dbReference type="Proteomes" id="UP000227088">
    <property type="component" value="Unassembled WGS sequence"/>
</dbReference>
<comment type="caution">
    <text evidence="4">The sequence shown here is derived from an EMBL/GenBank/DDBJ whole genome shotgun (WGS) entry which is preliminary data.</text>
</comment>
<dbReference type="SUPFAM" id="SSF52172">
    <property type="entry name" value="CheY-like"/>
    <property type="match status" value="1"/>
</dbReference>
<dbReference type="InterPro" id="IPR003594">
    <property type="entry name" value="HATPase_dom"/>
</dbReference>
<dbReference type="AlphaFoldDB" id="A0A1Y5I1A9"/>
<dbReference type="InterPro" id="IPR011006">
    <property type="entry name" value="CheY-like_superfamily"/>
</dbReference>
<dbReference type="PROSITE" id="PS50110">
    <property type="entry name" value="RESPONSE_REGULATORY"/>
    <property type="match status" value="1"/>
</dbReference>
<organism evidence="4 5">
    <name type="scientific">Oleispira antarctica</name>
    <dbReference type="NCBI Taxonomy" id="188908"/>
    <lineage>
        <taxon>Bacteria</taxon>
        <taxon>Pseudomonadati</taxon>
        <taxon>Pseudomonadota</taxon>
        <taxon>Gammaproteobacteria</taxon>
        <taxon>Oceanospirillales</taxon>
        <taxon>Oceanospirillaceae</taxon>
        <taxon>Oleispira</taxon>
    </lineage>
</organism>
<dbReference type="Pfam" id="PF07228">
    <property type="entry name" value="SpoIIE"/>
    <property type="match status" value="1"/>
</dbReference>
<keyword evidence="1" id="KW-0378">Hydrolase</keyword>